<dbReference type="InterPro" id="IPR045116">
    <property type="entry name" value="Clp1/Grc3"/>
</dbReference>
<dbReference type="EC" id="2.7.1.78" evidence="2"/>
<evidence type="ECO:0000259" key="10">
    <source>
        <dbReference type="Pfam" id="PF16575"/>
    </source>
</evidence>
<keyword evidence="3 11" id="KW-0808">Transferase</keyword>
<dbReference type="GO" id="GO:0051734">
    <property type="term" value="F:ATP-dependent polynucleotide 5'-hydroxyl-kinase activity"/>
    <property type="evidence" value="ECO:0007669"/>
    <property type="project" value="UniProtKB-EC"/>
</dbReference>
<dbReference type="AlphaFoldDB" id="A0A650CED0"/>
<reference evidence="11 14" key="2">
    <citation type="submission" date="2020-08" db="EMBL/GenBank/DDBJ databases">
        <title>Genomic Encyclopedia of Type Strains, Phase IV (KMG-IV): sequencing the most valuable type-strain genomes for metagenomic binning, comparative biology and taxonomic classification.</title>
        <authorList>
            <person name="Goeker M."/>
        </authorList>
    </citation>
    <scope>NUCLEOTIDE SEQUENCE [LARGE SCALE GENOMIC DNA]</scope>
    <source>
        <strain evidence="11 14">DSM 12421</strain>
    </source>
</reference>
<dbReference type="InterPro" id="IPR027417">
    <property type="entry name" value="P-loop_NTPase"/>
</dbReference>
<evidence type="ECO:0000313" key="11">
    <source>
        <dbReference type="EMBL" id="MBB5252953.1"/>
    </source>
</evidence>
<evidence type="ECO:0000256" key="3">
    <source>
        <dbReference type="ARBA" id="ARBA00022679"/>
    </source>
</evidence>
<dbReference type="InterPro" id="IPR032319">
    <property type="entry name" value="CLP1_P"/>
</dbReference>
<dbReference type="Pfam" id="PF16575">
    <property type="entry name" value="CLP1_P"/>
    <property type="match status" value="1"/>
</dbReference>
<evidence type="ECO:0000256" key="7">
    <source>
        <dbReference type="ARBA" id="ARBA00024737"/>
    </source>
</evidence>
<dbReference type="SUPFAM" id="SSF52540">
    <property type="entry name" value="P-loop containing nucleoside triphosphate hydrolases"/>
    <property type="match status" value="1"/>
</dbReference>
<dbReference type="Gene3D" id="3.40.50.300">
    <property type="entry name" value="P-loop containing nucleotide triphosphate hydrolases"/>
    <property type="match status" value="1"/>
</dbReference>
<name>A0A650CED0_SULOH</name>
<keyword evidence="4" id="KW-0547">Nucleotide-binding</keyword>
<keyword evidence="13" id="KW-1185">Reference proteome</keyword>
<comment type="catalytic activity">
    <reaction evidence="8">
        <text>a 5'-end dephospho-ribonucleoside-RNA + ATP = a 5'-end 5'-phospho-ribonucleoside-RNA + ADP + H(+)</text>
        <dbReference type="Rhea" id="RHEA:54580"/>
        <dbReference type="Rhea" id="RHEA-COMP:13936"/>
        <dbReference type="Rhea" id="RHEA-COMP:15179"/>
        <dbReference type="ChEBI" id="CHEBI:15378"/>
        <dbReference type="ChEBI" id="CHEBI:30616"/>
        <dbReference type="ChEBI" id="CHEBI:138282"/>
        <dbReference type="ChEBI" id="CHEBI:138284"/>
        <dbReference type="ChEBI" id="CHEBI:456216"/>
        <dbReference type="EC" id="2.7.1.78"/>
    </reaction>
</comment>
<dbReference type="PANTHER" id="PTHR12755:SF3">
    <property type="entry name" value="POLYNUCLEOTIDE 5'-HYDROXYL-KINASE NOL9"/>
    <property type="match status" value="1"/>
</dbReference>
<dbReference type="KEGG" id="soh:D1869_02125"/>
<evidence type="ECO:0000256" key="2">
    <source>
        <dbReference type="ARBA" id="ARBA00012157"/>
    </source>
</evidence>
<evidence type="ECO:0000256" key="1">
    <source>
        <dbReference type="ARBA" id="ARBA00001968"/>
    </source>
</evidence>
<evidence type="ECO:0000256" key="5">
    <source>
        <dbReference type="ARBA" id="ARBA00022777"/>
    </source>
</evidence>
<accession>A0A650CED0</accession>
<dbReference type="RefSeq" id="WP_156013704.1">
    <property type="nucleotide sequence ID" value="NZ_CP045484.1"/>
</dbReference>
<proteinExistence type="predicted"/>
<dbReference type="EMBL" id="CP045484">
    <property type="protein sequence ID" value="QGR16118.1"/>
    <property type="molecule type" value="Genomic_DNA"/>
</dbReference>
<reference evidence="12 13" key="1">
    <citation type="submission" date="2019-10" db="EMBL/GenBank/DDBJ databases">
        <title>Genome Sequences from Six Type Strain Members of the Archaeal Family Sulfolobaceae: Acidianus ambivalens, Acidianus infernus, Metallosphaera prunae, Stygiolobus azoricus, Sulfolobus metallicus, and Sulfurisphaera ohwakuensis.</title>
        <authorList>
            <person name="Counts J.A."/>
            <person name="Kelly R.M."/>
        </authorList>
    </citation>
    <scope>NUCLEOTIDE SEQUENCE [LARGE SCALE GENOMIC DNA]</scope>
    <source>
        <strain evidence="12 13">TA-1</strain>
    </source>
</reference>
<organism evidence="12 13">
    <name type="scientific">Sulfurisphaera ohwakuensis</name>
    <dbReference type="NCBI Taxonomy" id="69656"/>
    <lineage>
        <taxon>Archaea</taxon>
        <taxon>Thermoproteota</taxon>
        <taxon>Thermoprotei</taxon>
        <taxon>Sulfolobales</taxon>
        <taxon>Sulfolobaceae</taxon>
        <taxon>Sulfurisphaera</taxon>
    </lineage>
</organism>
<evidence type="ECO:0000313" key="14">
    <source>
        <dbReference type="Proteomes" id="UP000582213"/>
    </source>
</evidence>
<evidence type="ECO:0000256" key="9">
    <source>
        <dbReference type="ARBA" id="ARBA00044673"/>
    </source>
</evidence>
<keyword evidence="5 11" id="KW-0418">Kinase</keyword>
<sequence>MLINKDIDIVVRGPCKIRVKQGTIDIQGIEINDEIEIKDNKTYTLTTLRESEIDTECQIISYFPSLSWRKIGERISGKVIVIGDENSGKTYFSNLVANLNNSQIIDADVGQSSIFIPTFISLSNIKKTLNAKEKGYSELQFFGHKSPSVNPKLHIALVSKLIQNNNIVIDTDGWITGIYAYRHKLELIYLTEPEYIVVFENNINLTFPKALENRILYVKAFPLPDKRDRNKRRKYRQELFKEYFSKATIIQIESDKLFGTPLADSLFISWGTPLQLVYELPCEGYYVPNIKGLLVGLTKKGKIVGAGIIQDINKNYVLIKTPEKDFDGVLLGYISLNENYEDTEVKIRKCPESSHLKE</sequence>
<evidence type="ECO:0000256" key="8">
    <source>
        <dbReference type="ARBA" id="ARBA00044641"/>
    </source>
</evidence>
<evidence type="ECO:0000313" key="12">
    <source>
        <dbReference type="EMBL" id="QGR16118.1"/>
    </source>
</evidence>
<dbReference type="GO" id="GO:0006396">
    <property type="term" value="P:RNA processing"/>
    <property type="evidence" value="ECO:0007669"/>
    <property type="project" value="InterPro"/>
</dbReference>
<evidence type="ECO:0000256" key="6">
    <source>
        <dbReference type="ARBA" id="ARBA00022840"/>
    </source>
</evidence>
<evidence type="ECO:0000313" key="13">
    <source>
        <dbReference type="Proteomes" id="UP000427373"/>
    </source>
</evidence>
<dbReference type="GO" id="GO:0005524">
    <property type="term" value="F:ATP binding"/>
    <property type="evidence" value="ECO:0007669"/>
    <property type="project" value="UniProtKB-KW"/>
</dbReference>
<gene>
    <name evidence="12" type="ORF">D1869_02125</name>
    <name evidence="11" type="ORF">HNQ62_000686</name>
</gene>
<comment type="cofactor">
    <cofactor evidence="1">
        <name>a divalent metal cation</name>
        <dbReference type="ChEBI" id="CHEBI:60240"/>
    </cofactor>
</comment>
<protein>
    <recommendedName>
        <fullName evidence="2">polynucleotide 5'-hydroxyl-kinase</fullName>
        <ecNumber evidence="2">2.7.1.78</ecNumber>
    </recommendedName>
</protein>
<comment type="catalytic activity">
    <reaction evidence="9">
        <text>a 5'-end dephospho-2'-deoxyribonucleoside-DNA + ATP = a 5'-end 5'-phospho-2'-deoxyribonucleoside-DNA + ADP + H(+)</text>
        <dbReference type="Rhea" id="RHEA:15669"/>
        <dbReference type="Rhea" id="RHEA-COMP:13180"/>
        <dbReference type="Rhea" id="RHEA-COMP:13184"/>
        <dbReference type="ChEBI" id="CHEBI:15378"/>
        <dbReference type="ChEBI" id="CHEBI:30616"/>
        <dbReference type="ChEBI" id="CHEBI:136412"/>
        <dbReference type="ChEBI" id="CHEBI:136416"/>
        <dbReference type="ChEBI" id="CHEBI:456216"/>
        <dbReference type="EC" id="2.7.1.78"/>
    </reaction>
</comment>
<keyword evidence="6" id="KW-0067">ATP-binding</keyword>
<feature type="domain" description="Clp1 P-loop" evidence="10">
    <location>
        <begin position="83"/>
        <end position="245"/>
    </location>
</feature>
<dbReference type="OrthoDB" id="359472at2157"/>
<dbReference type="EMBL" id="JACHFY010000002">
    <property type="protein sequence ID" value="MBB5252953.1"/>
    <property type="molecule type" value="Genomic_DNA"/>
</dbReference>
<dbReference type="PANTHER" id="PTHR12755">
    <property type="entry name" value="CLEAVAGE/POLYADENYLATION FACTOR IA SUBUNIT CLP1P"/>
    <property type="match status" value="1"/>
</dbReference>
<dbReference type="Proteomes" id="UP000582213">
    <property type="component" value="Unassembled WGS sequence"/>
</dbReference>
<comment type="function">
    <text evidence="7">Polynucleotide kinase that can phosphorylate the 5'-hydroxyl groups of both single-stranded RNA (ssRNA) and single-stranded DNA (ssDNA). Exhibits a strong preference for ssRNA.</text>
</comment>
<dbReference type="Proteomes" id="UP000427373">
    <property type="component" value="Chromosome"/>
</dbReference>
<dbReference type="GeneID" id="42800006"/>
<evidence type="ECO:0000256" key="4">
    <source>
        <dbReference type="ARBA" id="ARBA00022741"/>
    </source>
</evidence>